<dbReference type="RefSeq" id="WP_016347712.1">
    <property type="nucleotide sequence ID" value="NC_021289.1"/>
</dbReference>
<dbReference type="KEGG" id="buo:BRPE64_DCDS00670"/>
<dbReference type="PATRIC" id="fig|758793.3.peg.5223"/>
<keyword evidence="2" id="KW-0614">Plasmid</keyword>
<organism evidence="2 3">
    <name type="scientific">Caballeronia insecticola</name>
    <dbReference type="NCBI Taxonomy" id="758793"/>
    <lineage>
        <taxon>Bacteria</taxon>
        <taxon>Pseudomonadati</taxon>
        <taxon>Pseudomonadota</taxon>
        <taxon>Betaproteobacteria</taxon>
        <taxon>Burkholderiales</taxon>
        <taxon>Burkholderiaceae</taxon>
        <taxon>Caballeronia</taxon>
    </lineage>
</organism>
<dbReference type="AlphaFoldDB" id="R4WQN1"/>
<gene>
    <name evidence="2" type="ORF">BRPE64_DCDS00670</name>
</gene>
<protein>
    <recommendedName>
        <fullName evidence="4">MBL fold metallo-hydrolase</fullName>
    </recommendedName>
</protein>
<dbReference type="SUPFAM" id="SSF56281">
    <property type="entry name" value="Metallo-hydrolase/oxidoreductase"/>
    <property type="match status" value="1"/>
</dbReference>
<dbReference type="Proteomes" id="UP000013966">
    <property type="component" value="Plasmid p1"/>
</dbReference>
<evidence type="ECO:0008006" key="4">
    <source>
        <dbReference type="Google" id="ProtNLM"/>
    </source>
</evidence>
<accession>R4WQN1</accession>
<dbReference type="EMBL" id="AP013061">
    <property type="protein sequence ID" value="BAN27003.1"/>
    <property type="molecule type" value="Genomic_DNA"/>
</dbReference>
<dbReference type="PROSITE" id="PS51257">
    <property type="entry name" value="PROKAR_LIPOPROTEIN"/>
    <property type="match status" value="1"/>
</dbReference>
<feature type="signal peptide" evidence="1">
    <location>
        <begin position="1"/>
        <end position="26"/>
    </location>
</feature>
<name>R4WQN1_9BURK</name>
<dbReference type="PANTHER" id="PTHR43546">
    <property type="entry name" value="UPF0173 METAL-DEPENDENT HYDROLASE MJ1163-RELATED"/>
    <property type="match status" value="1"/>
</dbReference>
<reference evidence="2 3" key="1">
    <citation type="journal article" date="2013" name="Genome Announc.">
        <title>Complete Genome Sequence of Burkholderia sp. Strain RPE64, Bacterial Symbiont of the Bean Bug Riptortus pedestris.</title>
        <authorList>
            <person name="Shibata T.F."/>
            <person name="Maeda T."/>
            <person name="Nikoh N."/>
            <person name="Yamaguchi K."/>
            <person name="Oshima K."/>
            <person name="Hattori M."/>
            <person name="Nishiyama T."/>
            <person name="Hasebe M."/>
            <person name="Fukatsu T."/>
            <person name="Kikuchi Y."/>
            <person name="Shigenobu S."/>
        </authorList>
    </citation>
    <scope>NUCLEOTIDE SEQUENCE [LARGE SCALE GENOMIC DNA]</scope>
    <source>
        <plasmid evidence="2 3">p1</plasmid>
    </source>
</reference>
<evidence type="ECO:0000313" key="3">
    <source>
        <dbReference type="Proteomes" id="UP000013966"/>
    </source>
</evidence>
<dbReference type="Gene3D" id="3.60.15.10">
    <property type="entry name" value="Ribonuclease Z/Hydroxyacylglutathione hydrolase-like"/>
    <property type="match status" value="1"/>
</dbReference>
<feature type="chain" id="PRO_5004380982" description="MBL fold metallo-hydrolase" evidence="1">
    <location>
        <begin position="27"/>
        <end position="364"/>
    </location>
</feature>
<dbReference type="InterPro" id="IPR050114">
    <property type="entry name" value="UPF0173_UPF0282_UlaG_hydrolase"/>
</dbReference>
<geneLocation type="plasmid" evidence="2 3">
    <name>p1</name>
</geneLocation>
<sequence length="364" mass="38781">MNTAGRSRTSLRLCAAALLASTALLTACGHDHGGGMTPANAADAPLSSDPACQSLTPASQGGPLPQGDTAVLRWLGTANYELAYHGVIVIMDTYYDRPARTAALGFTVPQVTKANVILIGHAHSDHISDVAAVAAQTKAPVIGSAITTQEAQVLGVPAAQTITVKGDNTEKFTYGDITISPTHIIHSTIEAGLTTQLAALYALDAPPLTPAEQQQHDAVSARGSNDPNIITQGTMGFTFTFPNGFRIVWFDSVSNPSPEENQLATNLAPGVDVGIFPWTPHPIAETQLTYTFQHLQLFKPKLFLPDHHDSIWGAWLDNGLSPLFTKIRDDLPGTRFAEPLYRSPICIRTTGNSRDDFYLGGMGT</sequence>
<evidence type="ECO:0000256" key="1">
    <source>
        <dbReference type="SAM" id="SignalP"/>
    </source>
</evidence>
<dbReference type="HOGENOM" id="CLU_760065_0_0_4"/>
<keyword evidence="3" id="KW-1185">Reference proteome</keyword>
<keyword evidence="1" id="KW-0732">Signal</keyword>
<proteinExistence type="predicted"/>
<reference evidence="2 3" key="2">
    <citation type="journal article" date="2018" name="Int. J. Syst. Evol. Microbiol.">
        <title>Burkholderia insecticola sp. nov., a gut symbiotic bacterium of the bean bug Riptortus pedestris.</title>
        <authorList>
            <person name="Takeshita K."/>
            <person name="Tamaki H."/>
            <person name="Ohbayashi T."/>
            <person name="Meng X.-Y."/>
            <person name="Sone T."/>
            <person name="Mitani Y."/>
            <person name="Peeters C."/>
            <person name="Kikuchi Y."/>
            <person name="Vandamme P."/>
        </authorList>
    </citation>
    <scope>NUCLEOTIDE SEQUENCE [LARGE SCALE GENOMIC DNA]</scope>
    <source>
        <strain evidence="2">RPE64</strain>
        <plasmid evidence="2 3">p1</plasmid>
    </source>
</reference>
<dbReference type="PANTHER" id="PTHR43546:SF3">
    <property type="entry name" value="UPF0173 METAL-DEPENDENT HYDROLASE MJ1163"/>
    <property type="match status" value="1"/>
</dbReference>
<evidence type="ECO:0000313" key="2">
    <source>
        <dbReference type="EMBL" id="BAN27003.1"/>
    </source>
</evidence>
<dbReference type="InterPro" id="IPR036866">
    <property type="entry name" value="RibonucZ/Hydroxyglut_hydro"/>
</dbReference>